<evidence type="ECO:0000256" key="6">
    <source>
        <dbReference type="ARBA" id="ARBA00047334"/>
    </source>
</evidence>
<dbReference type="GO" id="GO:0005737">
    <property type="term" value="C:cytoplasm"/>
    <property type="evidence" value="ECO:0007669"/>
    <property type="project" value="TreeGrafter"/>
</dbReference>
<evidence type="ECO:0000256" key="8">
    <source>
        <dbReference type="ARBA" id="ARBA00047883"/>
    </source>
</evidence>
<sequence length="212" mass="22245">MRGMTRRDWTDKLRVYLVTDDRPDHEEVVAIVEQALAGGVTCVQLRRKQEDGGPMLKLAVRLRELASAHGALFIVNDRLDIALLSDADGVHVGQTDLPASLVKSRFPELVVGVSARSVDEAVRAEQDGADYLGVGSVYPTATKGDAVLTGLDVLAACRRAVRIPIVGIGGITVDRAPEVMAAGANGVAVVSAIMSAPDPKAAAAALAQRTSL</sequence>
<dbReference type="EC" id="2.5.1.3" evidence="9"/>
<dbReference type="InterPro" id="IPR013785">
    <property type="entry name" value="Aldolase_TIM"/>
</dbReference>
<dbReference type="GO" id="GO:0000287">
    <property type="term" value="F:magnesium ion binding"/>
    <property type="evidence" value="ECO:0007669"/>
    <property type="project" value="UniProtKB-UniRule"/>
</dbReference>
<reference evidence="13 14" key="2">
    <citation type="journal article" date="2010" name="Stand. Genomic Sci.">
        <title>Complete genome sequence of Alicyclobacillus acidocaldarius type strain (104-IA).</title>
        <authorList>
            <person name="Mavromatis K."/>
            <person name="Sikorski J."/>
            <person name="Lapidus A."/>
            <person name="Glavina Del Rio T."/>
            <person name="Copeland A."/>
            <person name="Tice H."/>
            <person name="Cheng J.F."/>
            <person name="Lucas S."/>
            <person name="Chen F."/>
            <person name="Nolan M."/>
            <person name="Bruce D."/>
            <person name="Goodwin L."/>
            <person name="Pitluck S."/>
            <person name="Ivanova N."/>
            <person name="Ovchinnikova G."/>
            <person name="Pati A."/>
            <person name="Chen A."/>
            <person name="Palaniappan K."/>
            <person name="Land M."/>
            <person name="Hauser L."/>
            <person name="Chang Y.J."/>
            <person name="Jeffries C.D."/>
            <person name="Chain P."/>
            <person name="Meincke L."/>
            <person name="Sims D."/>
            <person name="Chertkov O."/>
            <person name="Han C."/>
            <person name="Brettin T."/>
            <person name="Detter J.C."/>
            <person name="Wahrenburg C."/>
            <person name="Rohde M."/>
            <person name="Pukall R."/>
            <person name="Goker M."/>
            <person name="Bristow J."/>
            <person name="Eisen J.A."/>
            <person name="Markowitz V."/>
            <person name="Hugenholtz P."/>
            <person name="Klenk H.P."/>
            <person name="Kyrpides N.C."/>
        </authorList>
    </citation>
    <scope>NUCLEOTIDE SEQUENCE [LARGE SCALE GENOMIC DNA]</scope>
    <source>
        <strain evidence="14">ATCC 27009 / DSM 446 / BCRC 14685 / JCM 5260 / KCTC 1825 / NBRC 15652 / NCIMB 11725 / NRRL B-14509 / 104-IA</strain>
    </source>
</reference>
<protein>
    <recommendedName>
        <fullName evidence="9">Thiamine-phosphate synthase</fullName>
        <shortName evidence="9">TP synthase</shortName>
        <shortName evidence="9">TPS</shortName>
        <ecNumber evidence="9">2.5.1.3</ecNumber>
    </recommendedName>
    <alternativeName>
        <fullName evidence="9">Thiamine-phosphate pyrophosphorylase</fullName>
        <shortName evidence="9">TMP pyrophosphorylase</shortName>
        <shortName evidence="9">TMP-PPase</shortName>
    </alternativeName>
</protein>
<evidence type="ECO:0000313" key="14">
    <source>
        <dbReference type="Proteomes" id="UP000001917"/>
    </source>
</evidence>
<feature type="binding site" evidence="9">
    <location>
        <position position="114"/>
    </location>
    <ligand>
        <name>4-amino-2-methyl-5-(diphosphooxymethyl)pyrimidine</name>
        <dbReference type="ChEBI" id="CHEBI:57841"/>
    </ligand>
</feature>
<name>C8WXY4_ALIAD</name>
<dbReference type="Pfam" id="PF02581">
    <property type="entry name" value="TMP-TENI"/>
    <property type="match status" value="1"/>
</dbReference>
<dbReference type="Proteomes" id="UP000001917">
    <property type="component" value="Chromosome"/>
</dbReference>
<dbReference type="HOGENOM" id="CLU_018272_3_2_9"/>
<comment type="cofactor">
    <cofactor evidence="9">
        <name>Mg(2+)</name>
        <dbReference type="ChEBI" id="CHEBI:18420"/>
    </cofactor>
    <text evidence="9">Binds 1 Mg(2+) ion per subunit.</text>
</comment>
<dbReference type="InterPro" id="IPR022998">
    <property type="entry name" value="ThiamineP_synth_TenI"/>
</dbReference>
<dbReference type="EMBL" id="CP001727">
    <property type="protein sequence ID" value="ACV58946.1"/>
    <property type="molecule type" value="Genomic_DNA"/>
</dbReference>
<dbReference type="InterPro" id="IPR036206">
    <property type="entry name" value="ThiamineP_synth_sf"/>
</dbReference>
<dbReference type="STRING" id="521098.Aaci_1934"/>
<evidence type="ECO:0000256" key="2">
    <source>
        <dbReference type="ARBA" id="ARBA00022679"/>
    </source>
</evidence>
<comment type="catalytic activity">
    <reaction evidence="6 9 10">
        <text>4-methyl-5-(2-phosphooxyethyl)-thiazole + 4-amino-2-methyl-5-(diphosphooxymethyl)pyrimidine + H(+) = thiamine phosphate + diphosphate</text>
        <dbReference type="Rhea" id="RHEA:22328"/>
        <dbReference type="ChEBI" id="CHEBI:15378"/>
        <dbReference type="ChEBI" id="CHEBI:33019"/>
        <dbReference type="ChEBI" id="CHEBI:37575"/>
        <dbReference type="ChEBI" id="CHEBI:57841"/>
        <dbReference type="ChEBI" id="CHEBI:58296"/>
        <dbReference type="EC" id="2.5.1.3"/>
    </reaction>
</comment>
<keyword evidence="4 9" id="KW-0460">Magnesium</keyword>
<proteinExistence type="inferred from homology"/>
<keyword evidence="5 9" id="KW-0784">Thiamine biosynthesis</keyword>
<evidence type="ECO:0000256" key="7">
    <source>
        <dbReference type="ARBA" id="ARBA00047851"/>
    </source>
</evidence>
<evidence type="ECO:0000256" key="9">
    <source>
        <dbReference type="HAMAP-Rule" id="MF_00097"/>
    </source>
</evidence>
<feature type="binding site" evidence="9">
    <location>
        <position position="96"/>
    </location>
    <ligand>
        <name>Mg(2+)</name>
        <dbReference type="ChEBI" id="CHEBI:18420"/>
    </ligand>
</feature>
<evidence type="ECO:0000259" key="12">
    <source>
        <dbReference type="Pfam" id="PF02581"/>
    </source>
</evidence>
<keyword evidence="2 9" id="KW-0808">Transferase</keyword>
<evidence type="ECO:0000256" key="5">
    <source>
        <dbReference type="ARBA" id="ARBA00022977"/>
    </source>
</evidence>
<evidence type="ECO:0000256" key="3">
    <source>
        <dbReference type="ARBA" id="ARBA00022723"/>
    </source>
</evidence>
<evidence type="ECO:0000256" key="10">
    <source>
        <dbReference type="RuleBase" id="RU003826"/>
    </source>
</evidence>
<comment type="pathway">
    <text evidence="1 9 11">Cofactor biosynthesis; thiamine diphosphate biosynthesis; thiamine phosphate from 4-amino-2-methyl-5-diphosphomethylpyrimidine and 4-methyl-5-(2-phosphoethyl)-thiazole: step 1/1.</text>
</comment>
<feature type="binding site" evidence="9">
    <location>
        <begin position="190"/>
        <end position="191"/>
    </location>
    <ligand>
        <name>2-[(2R,5Z)-2-carboxy-4-methylthiazol-5(2H)-ylidene]ethyl phosphate</name>
        <dbReference type="ChEBI" id="CHEBI:62899"/>
    </ligand>
</feature>
<dbReference type="KEGG" id="aac:Aaci_1934"/>
<accession>C8WXY4</accession>
<feature type="binding site" evidence="9">
    <location>
        <position position="77"/>
    </location>
    <ligand>
        <name>Mg(2+)</name>
        <dbReference type="ChEBI" id="CHEBI:18420"/>
    </ligand>
</feature>
<dbReference type="FunFam" id="3.20.20.70:FF:000096">
    <property type="entry name" value="Thiamine-phosphate synthase"/>
    <property type="match status" value="1"/>
</dbReference>
<dbReference type="Gene3D" id="3.20.20.70">
    <property type="entry name" value="Aldolase class I"/>
    <property type="match status" value="1"/>
</dbReference>
<dbReference type="eggNOG" id="COG0352">
    <property type="taxonomic scope" value="Bacteria"/>
</dbReference>
<comment type="catalytic activity">
    <reaction evidence="7 9 10">
        <text>2-(2-carboxy-4-methylthiazol-5-yl)ethyl phosphate + 4-amino-2-methyl-5-(diphosphooxymethyl)pyrimidine + 2 H(+) = thiamine phosphate + CO2 + diphosphate</text>
        <dbReference type="Rhea" id="RHEA:47848"/>
        <dbReference type="ChEBI" id="CHEBI:15378"/>
        <dbReference type="ChEBI" id="CHEBI:16526"/>
        <dbReference type="ChEBI" id="CHEBI:33019"/>
        <dbReference type="ChEBI" id="CHEBI:37575"/>
        <dbReference type="ChEBI" id="CHEBI:57841"/>
        <dbReference type="ChEBI" id="CHEBI:62890"/>
        <dbReference type="EC" id="2.5.1.3"/>
    </reaction>
</comment>
<dbReference type="NCBIfam" id="TIGR00693">
    <property type="entry name" value="thiE"/>
    <property type="match status" value="1"/>
</dbReference>
<keyword evidence="3 9" id="KW-0479">Metal-binding</keyword>
<evidence type="ECO:0000256" key="11">
    <source>
        <dbReference type="RuleBase" id="RU004253"/>
    </source>
</evidence>
<dbReference type="GO" id="GO:0009229">
    <property type="term" value="P:thiamine diphosphate biosynthetic process"/>
    <property type="evidence" value="ECO:0007669"/>
    <property type="project" value="UniProtKB-UniRule"/>
</dbReference>
<dbReference type="PANTHER" id="PTHR20857:SF15">
    <property type="entry name" value="THIAMINE-PHOSPHATE SYNTHASE"/>
    <property type="match status" value="1"/>
</dbReference>
<feature type="domain" description="Thiamine phosphate synthase/TenI" evidence="12">
    <location>
        <begin position="15"/>
        <end position="193"/>
    </location>
</feature>
<dbReference type="CDD" id="cd00564">
    <property type="entry name" value="TMP_TenI"/>
    <property type="match status" value="1"/>
</dbReference>
<dbReference type="UniPathway" id="UPA00060">
    <property type="reaction ID" value="UER00141"/>
</dbReference>
<organism evidence="13 14">
    <name type="scientific">Alicyclobacillus acidocaldarius subsp. acidocaldarius (strain ATCC 27009 / DSM 446 / BCRC 14685 / JCM 5260 / KCTC 1825 / NBRC 15652 / NCIMB 11725 / NRRL B-14509 / 104-IA)</name>
    <name type="common">Bacillus acidocaldarius</name>
    <dbReference type="NCBI Taxonomy" id="521098"/>
    <lineage>
        <taxon>Bacteria</taxon>
        <taxon>Bacillati</taxon>
        <taxon>Bacillota</taxon>
        <taxon>Bacilli</taxon>
        <taxon>Bacillales</taxon>
        <taxon>Alicyclobacillaceae</taxon>
        <taxon>Alicyclobacillus</taxon>
    </lineage>
</organism>
<feature type="binding site" evidence="9">
    <location>
        <position position="76"/>
    </location>
    <ligand>
        <name>4-amino-2-methyl-5-(diphosphooxymethyl)pyrimidine</name>
        <dbReference type="ChEBI" id="CHEBI:57841"/>
    </ligand>
</feature>
<feature type="binding site" evidence="9">
    <location>
        <position position="170"/>
    </location>
    <ligand>
        <name>2-[(2R,5Z)-2-carboxy-4-methylthiazol-5(2H)-ylidene]ethyl phosphate</name>
        <dbReference type="ChEBI" id="CHEBI:62899"/>
    </ligand>
</feature>
<feature type="binding site" evidence="9">
    <location>
        <begin position="140"/>
        <end position="142"/>
    </location>
    <ligand>
        <name>2-[(2R,5Z)-2-carboxy-4-methylthiazol-5(2H)-ylidene]ethyl phosphate</name>
        <dbReference type="ChEBI" id="CHEBI:62899"/>
    </ligand>
</feature>
<dbReference type="GO" id="GO:0009228">
    <property type="term" value="P:thiamine biosynthetic process"/>
    <property type="evidence" value="ECO:0007669"/>
    <property type="project" value="UniProtKB-KW"/>
</dbReference>
<evidence type="ECO:0000256" key="4">
    <source>
        <dbReference type="ARBA" id="ARBA00022842"/>
    </source>
</evidence>
<feature type="binding site" evidence="9">
    <location>
        <position position="143"/>
    </location>
    <ligand>
        <name>4-amino-2-methyl-5-(diphosphooxymethyl)pyrimidine</name>
        <dbReference type="ChEBI" id="CHEBI:57841"/>
    </ligand>
</feature>
<feature type="binding site" evidence="9">
    <location>
        <begin position="44"/>
        <end position="48"/>
    </location>
    <ligand>
        <name>4-amino-2-methyl-5-(diphosphooxymethyl)pyrimidine</name>
        <dbReference type="ChEBI" id="CHEBI:57841"/>
    </ligand>
</feature>
<comment type="catalytic activity">
    <reaction evidence="8 9 10">
        <text>2-[(2R,5Z)-2-carboxy-4-methylthiazol-5(2H)-ylidene]ethyl phosphate + 4-amino-2-methyl-5-(diphosphooxymethyl)pyrimidine + 2 H(+) = thiamine phosphate + CO2 + diphosphate</text>
        <dbReference type="Rhea" id="RHEA:47844"/>
        <dbReference type="ChEBI" id="CHEBI:15378"/>
        <dbReference type="ChEBI" id="CHEBI:16526"/>
        <dbReference type="ChEBI" id="CHEBI:33019"/>
        <dbReference type="ChEBI" id="CHEBI:37575"/>
        <dbReference type="ChEBI" id="CHEBI:57841"/>
        <dbReference type="ChEBI" id="CHEBI:62899"/>
        <dbReference type="EC" id="2.5.1.3"/>
    </reaction>
</comment>
<reference evidence="14" key="1">
    <citation type="submission" date="2009-09" db="EMBL/GenBank/DDBJ databases">
        <title>The complete chromosome of Alicyclobacillus acidocaldarius subsp. acidocaldarius DSM 446.</title>
        <authorList>
            <consortium name="US DOE Joint Genome Institute (JGI-PGF)"/>
            <person name="Lucas S."/>
            <person name="Copeland A."/>
            <person name="Lapidus A."/>
            <person name="Glavina del Rio T."/>
            <person name="Dalin E."/>
            <person name="Tice H."/>
            <person name="Bruce D."/>
            <person name="Goodwin L."/>
            <person name="Pitluck S."/>
            <person name="Kyrpides N."/>
            <person name="Mavromatis K."/>
            <person name="Ivanova N."/>
            <person name="Ovchinnikova G."/>
            <person name="Chertkov O."/>
            <person name="Sims D."/>
            <person name="Brettin T."/>
            <person name="Detter J.C."/>
            <person name="Han C."/>
            <person name="Larimer F."/>
            <person name="Land M."/>
            <person name="Hauser L."/>
            <person name="Markowitz V."/>
            <person name="Cheng J.-F."/>
            <person name="Hugenholtz P."/>
            <person name="Woyke T."/>
            <person name="Wu D."/>
            <person name="Pukall R."/>
            <person name="Klenk H.-P."/>
            <person name="Eisen J.A."/>
        </authorList>
    </citation>
    <scope>NUCLEOTIDE SEQUENCE [LARGE SCALE GENOMIC DNA]</scope>
    <source>
        <strain evidence="14">ATCC 27009 / DSM 446 / BCRC 14685 / JCM 5260 / KCTC 1825 / NBRC 15652 / NCIMB 11725 / NRRL B-14509 / 104-IA</strain>
    </source>
</reference>
<comment type="similarity">
    <text evidence="9 10">Belongs to the thiamine-phosphate synthase family.</text>
</comment>
<dbReference type="InterPro" id="IPR034291">
    <property type="entry name" value="TMP_synthase"/>
</dbReference>
<dbReference type="SUPFAM" id="SSF51391">
    <property type="entry name" value="Thiamin phosphate synthase"/>
    <property type="match status" value="1"/>
</dbReference>
<gene>
    <name evidence="9" type="primary">thiE</name>
    <name evidence="13" type="ordered locus">Aaci_1934</name>
</gene>
<dbReference type="AlphaFoldDB" id="C8WXY4"/>
<dbReference type="HAMAP" id="MF_00097">
    <property type="entry name" value="TMP_synthase"/>
    <property type="match status" value="1"/>
</dbReference>
<keyword evidence="14" id="KW-1185">Reference proteome</keyword>
<dbReference type="GO" id="GO:0004789">
    <property type="term" value="F:thiamine-phosphate diphosphorylase activity"/>
    <property type="evidence" value="ECO:0007669"/>
    <property type="project" value="UniProtKB-UniRule"/>
</dbReference>
<dbReference type="PANTHER" id="PTHR20857">
    <property type="entry name" value="THIAMINE-PHOSPHATE PYROPHOSPHORYLASE"/>
    <property type="match status" value="1"/>
</dbReference>
<evidence type="ECO:0000256" key="1">
    <source>
        <dbReference type="ARBA" id="ARBA00005165"/>
    </source>
</evidence>
<comment type="function">
    <text evidence="9">Condenses 4-methyl-5-(beta-hydroxyethyl)thiazole monophosphate (THZ-P) and 2-methyl-4-amino-5-hydroxymethyl pyrimidine pyrophosphate (HMP-PP) to form thiamine monophosphate (TMP).</text>
</comment>
<evidence type="ECO:0000313" key="13">
    <source>
        <dbReference type="EMBL" id="ACV58946.1"/>
    </source>
</evidence>